<organism evidence="2 3">
    <name type="scientific">Sphaerisporangium melleum</name>
    <dbReference type="NCBI Taxonomy" id="321316"/>
    <lineage>
        <taxon>Bacteria</taxon>
        <taxon>Bacillati</taxon>
        <taxon>Actinomycetota</taxon>
        <taxon>Actinomycetes</taxon>
        <taxon>Streptosporangiales</taxon>
        <taxon>Streptosporangiaceae</taxon>
        <taxon>Sphaerisporangium</taxon>
    </lineage>
</organism>
<protein>
    <recommendedName>
        <fullName evidence="1">Alpha/beta hydrolase fold-3 domain-containing protein</fullName>
    </recommendedName>
</protein>
<name>A0A917VMN1_9ACTN</name>
<dbReference type="InterPro" id="IPR029058">
    <property type="entry name" value="AB_hydrolase_fold"/>
</dbReference>
<reference evidence="2" key="2">
    <citation type="submission" date="2020-09" db="EMBL/GenBank/DDBJ databases">
        <authorList>
            <person name="Sun Q."/>
            <person name="Ohkuma M."/>
        </authorList>
    </citation>
    <scope>NUCLEOTIDE SEQUENCE</scope>
    <source>
        <strain evidence="2">JCM 13064</strain>
    </source>
</reference>
<gene>
    <name evidence="2" type="ORF">GCM10007964_43330</name>
</gene>
<comment type="caution">
    <text evidence="2">The sequence shown here is derived from an EMBL/GenBank/DDBJ whole genome shotgun (WGS) entry which is preliminary data.</text>
</comment>
<reference evidence="2" key="1">
    <citation type="journal article" date="2014" name="Int. J. Syst. Evol. Microbiol.">
        <title>Complete genome sequence of Corynebacterium casei LMG S-19264T (=DSM 44701T), isolated from a smear-ripened cheese.</title>
        <authorList>
            <consortium name="US DOE Joint Genome Institute (JGI-PGF)"/>
            <person name="Walter F."/>
            <person name="Albersmeier A."/>
            <person name="Kalinowski J."/>
            <person name="Ruckert C."/>
        </authorList>
    </citation>
    <scope>NUCLEOTIDE SEQUENCE</scope>
    <source>
        <strain evidence="2">JCM 13064</strain>
    </source>
</reference>
<keyword evidence="3" id="KW-1185">Reference proteome</keyword>
<evidence type="ECO:0000313" key="2">
    <source>
        <dbReference type="EMBL" id="GGK96407.1"/>
    </source>
</evidence>
<dbReference type="PANTHER" id="PTHR23024">
    <property type="entry name" value="ARYLACETAMIDE DEACETYLASE"/>
    <property type="match status" value="1"/>
</dbReference>
<dbReference type="Proteomes" id="UP000645217">
    <property type="component" value="Unassembled WGS sequence"/>
</dbReference>
<dbReference type="SUPFAM" id="SSF53474">
    <property type="entry name" value="alpha/beta-Hydrolases"/>
    <property type="match status" value="1"/>
</dbReference>
<dbReference type="GO" id="GO:0034338">
    <property type="term" value="F:short-chain carboxylesterase activity"/>
    <property type="evidence" value="ECO:0007669"/>
    <property type="project" value="TreeGrafter"/>
</dbReference>
<dbReference type="AlphaFoldDB" id="A0A917VMN1"/>
<dbReference type="Pfam" id="PF07859">
    <property type="entry name" value="Abhydrolase_3"/>
    <property type="match status" value="1"/>
</dbReference>
<dbReference type="RefSeq" id="WP_189164849.1">
    <property type="nucleotide sequence ID" value="NZ_BMNT01000023.1"/>
</dbReference>
<evidence type="ECO:0000259" key="1">
    <source>
        <dbReference type="Pfam" id="PF07859"/>
    </source>
</evidence>
<dbReference type="Gene3D" id="3.40.50.1820">
    <property type="entry name" value="alpha/beta hydrolase"/>
    <property type="match status" value="1"/>
</dbReference>
<dbReference type="PANTHER" id="PTHR23024:SF24">
    <property type="entry name" value="ALPHA_BETA HYDROLASE FOLD-3 DOMAIN-CONTAINING PROTEIN"/>
    <property type="match status" value="1"/>
</dbReference>
<accession>A0A917VMN1</accession>
<dbReference type="InterPro" id="IPR013094">
    <property type="entry name" value="AB_hydrolase_3"/>
</dbReference>
<feature type="domain" description="Alpha/beta hydrolase fold-3" evidence="1">
    <location>
        <begin position="34"/>
        <end position="97"/>
    </location>
</feature>
<dbReference type="EMBL" id="BMNT01000023">
    <property type="protein sequence ID" value="GGK96407.1"/>
    <property type="molecule type" value="Genomic_DNA"/>
</dbReference>
<evidence type="ECO:0000313" key="3">
    <source>
        <dbReference type="Proteomes" id="UP000645217"/>
    </source>
</evidence>
<proteinExistence type="predicted"/>
<sequence length="102" mass="11067">MTVRQVPWAPLTIAAAGREVRARLLEPPGRRGWLVWAHGGSWVRGSVAEWHTPVAELALTAGCAVVNVEYRLAPRHRHPAPVDDVLAALDWAHAEAAAEPEA</sequence>
<dbReference type="InterPro" id="IPR050466">
    <property type="entry name" value="Carboxylest/Gibb_receptor"/>
</dbReference>